<feature type="transmembrane region" description="Helical" evidence="2">
    <location>
        <begin position="295"/>
        <end position="313"/>
    </location>
</feature>
<keyword evidence="2" id="KW-1133">Transmembrane helix</keyword>
<comment type="caution">
    <text evidence="3">The sequence shown here is derived from an EMBL/GenBank/DDBJ whole genome shotgun (WGS) entry which is preliminary data.</text>
</comment>
<dbReference type="AlphaFoldDB" id="A0A5B1LG52"/>
<name>A0A5B1LG52_9ACTN</name>
<evidence type="ECO:0000313" key="4">
    <source>
        <dbReference type="Proteomes" id="UP000325003"/>
    </source>
</evidence>
<feature type="compositionally biased region" description="Basic and acidic residues" evidence="1">
    <location>
        <begin position="268"/>
        <end position="286"/>
    </location>
</feature>
<proteinExistence type="predicted"/>
<reference evidence="3 4" key="2">
    <citation type="submission" date="2019-09" db="EMBL/GenBank/DDBJ databases">
        <authorList>
            <person name="Jin C."/>
        </authorList>
    </citation>
    <scope>NUCLEOTIDE SEQUENCE [LARGE SCALE GENOMIC DNA]</scope>
    <source>
        <strain evidence="3 4">BN130099</strain>
    </source>
</reference>
<organism evidence="3 4">
    <name type="scientific">Nocardioides humilatus</name>
    <dbReference type="NCBI Taxonomy" id="2607660"/>
    <lineage>
        <taxon>Bacteria</taxon>
        <taxon>Bacillati</taxon>
        <taxon>Actinomycetota</taxon>
        <taxon>Actinomycetes</taxon>
        <taxon>Propionibacteriales</taxon>
        <taxon>Nocardioidaceae</taxon>
        <taxon>Nocardioides</taxon>
    </lineage>
</organism>
<evidence type="ECO:0000256" key="2">
    <source>
        <dbReference type="SAM" id="Phobius"/>
    </source>
</evidence>
<feature type="region of interest" description="Disordered" evidence="1">
    <location>
        <begin position="265"/>
        <end position="288"/>
    </location>
</feature>
<sequence length="320" mass="34404">MEKLLSVLALLPFGIGLTVSGDVAPPDRVVFSFQDAEIIESSGLVVEDGLFATINDSGDSGRVFTVNLRGETVAVTSWDGEPTDVESIAPLPSGDLLVGDIGDNEEARDSVQLLKVPFGQDGPVAPFTYDVAYPDGAHDAEALLVHPVTGQVLIVDKDIIGRMYAAPARLDPDGTNELTVRGDDLLPIATDGAFFPDGKHFILRGYFTAAVYRWPSLREVARMDLPAQEQGEGIAVDDRDRVFLSSEGQHSDVLSFALPKKVQAEVSGTKRPDRDGEPGTSARDDVVDQDGTRPYWPWALGGVVGVVLLLVLGRSLRPRR</sequence>
<keyword evidence="4" id="KW-1185">Reference proteome</keyword>
<dbReference type="EMBL" id="VUJV01000003">
    <property type="protein sequence ID" value="KAA1419406.1"/>
    <property type="molecule type" value="Genomic_DNA"/>
</dbReference>
<protein>
    <recommendedName>
        <fullName evidence="5">WD40 repeat domain-containing protein</fullName>
    </recommendedName>
</protein>
<dbReference type="Proteomes" id="UP000325003">
    <property type="component" value="Unassembled WGS sequence"/>
</dbReference>
<evidence type="ECO:0008006" key="5">
    <source>
        <dbReference type="Google" id="ProtNLM"/>
    </source>
</evidence>
<gene>
    <name evidence="3" type="ORF">F0U44_13300</name>
</gene>
<dbReference type="SUPFAM" id="SSF101898">
    <property type="entry name" value="NHL repeat"/>
    <property type="match status" value="1"/>
</dbReference>
<keyword evidence="2" id="KW-0472">Membrane</keyword>
<accession>A0A5B1LG52</accession>
<evidence type="ECO:0000313" key="3">
    <source>
        <dbReference type="EMBL" id="KAA1419406.1"/>
    </source>
</evidence>
<reference evidence="3 4" key="1">
    <citation type="submission" date="2019-09" db="EMBL/GenBank/DDBJ databases">
        <title>Nocardioides panacisoli sp. nov., isolated from the soil of a ginseng field.</title>
        <authorList>
            <person name="Cho C."/>
        </authorList>
    </citation>
    <scope>NUCLEOTIDE SEQUENCE [LARGE SCALE GENOMIC DNA]</scope>
    <source>
        <strain evidence="3 4">BN130099</strain>
    </source>
</reference>
<keyword evidence="2" id="KW-0812">Transmembrane</keyword>
<evidence type="ECO:0000256" key="1">
    <source>
        <dbReference type="SAM" id="MobiDB-lite"/>
    </source>
</evidence>